<dbReference type="PIRSF" id="PIRSF016624">
    <property type="entry name" value="Mu_prophg_I"/>
    <property type="match status" value="1"/>
</dbReference>
<evidence type="ECO:0000313" key="1">
    <source>
        <dbReference type="EMBL" id="TCS62578.1"/>
    </source>
</evidence>
<organism evidence="1 2">
    <name type="scientific">Varunaivibrio sulfuroxidans</name>
    <dbReference type="NCBI Taxonomy" id="1773489"/>
    <lineage>
        <taxon>Bacteria</taxon>
        <taxon>Pseudomonadati</taxon>
        <taxon>Pseudomonadota</taxon>
        <taxon>Alphaproteobacteria</taxon>
        <taxon>Rhodospirillales</taxon>
        <taxon>Magnetovibrionaceae</taxon>
        <taxon>Varunaivibrio</taxon>
    </lineage>
</organism>
<dbReference type="OrthoDB" id="7306769at2"/>
<keyword evidence="2" id="KW-1185">Reference proteome</keyword>
<evidence type="ECO:0000313" key="2">
    <source>
        <dbReference type="Proteomes" id="UP000295304"/>
    </source>
</evidence>
<dbReference type="InterPro" id="IPR012106">
    <property type="entry name" value="Phage_Mu_Gp1"/>
</dbReference>
<protein>
    <submittedName>
        <fullName evidence="1">Phage I-like protein</fullName>
    </submittedName>
</protein>
<sequence>MSAIYATCASRIPDGAPDWIKLMPAGAIDAADGRKWRVADPAAVAAASDAAIDLVIDYEHQTDFSPKNGQPAPAAGWIKRIEGRPDGVWARVEWTDRARAHLAAKEYRYLSPTFEIDKKGDVRRIIRAALTNNPAIHDLPALAGAQTKGPQVMPPQVMDEEHLKALAAALGLPHAASADADGPAIIAAATALAAANAQNVGVIAATAAALELEGDARPEDIAAAVAALKDGNVATATARPDPSQFVSVAAFREQSAALKALQDDLAEKDAAGAVQKAMAAGKITPANKDWALALAKKDLASFKEFAGKAPVIVAPGAATGDAPRGVKTGEIAIAARAYQIEMAGKGVTVSTSDAVDHVMKGAK</sequence>
<dbReference type="Proteomes" id="UP000295304">
    <property type="component" value="Unassembled WGS sequence"/>
</dbReference>
<proteinExistence type="predicted"/>
<dbReference type="EMBL" id="SLZW01000005">
    <property type="protein sequence ID" value="TCS62578.1"/>
    <property type="molecule type" value="Genomic_DNA"/>
</dbReference>
<gene>
    <name evidence="1" type="ORF">EDD55_105124</name>
</gene>
<accession>A0A4R3J9M8</accession>
<dbReference type="Pfam" id="PF10123">
    <property type="entry name" value="Mu-like_Pro"/>
    <property type="match status" value="1"/>
</dbReference>
<dbReference type="AlphaFoldDB" id="A0A4R3J9M8"/>
<dbReference type="RefSeq" id="WP_132939025.1">
    <property type="nucleotide sequence ID" value="NZ_CP119676.1"/>
</dbReference>
<reference evidence="1 2" key="1">
    <citation type="submission" date="2019-03" db="EMBL/GenBank/DDBJ databases">
        <title>Genomic Encyclopedia of Type Strains, Phase IV (KMG-IV): sequencing the most valuable type-strain genomes for metagenomic binning, comparative biology and taxonomic classification.</title>
        <authorList>
            <person name="Goeker M."/>
        </authorList>
    </citation>
    <scope>NUCLEOTIDE SEQUENCE [LARGE SCALE GENOMIC DNA]</scope>
    <source>
        <strain evidence="1 2">DSM 101688</strain>
    </source>
</reference>
<comment type="caution">
    <text evidence="1">The sequence shown here is derived from an EMBL/GenBank/DDBJ whole genome shotgun (WGS) entry which is preliminary data.</text>
</comment>
<name>A0A4R3J9M8_9PROT</name>